<reference evidence="4" key="4">
    <citation type="submission" date="2016-10" db="EMBL/GenBank/DDBJ databases">
        <authorList>
            <person name="de Groot N.N."/>
        </authorList>
    </citation>
    <scope>NUCLEOTIDE SEQUENCE [LARGE SCALE GENOMIC DNA]</scope>
    <source>
        <strain evidence="4">DSM 16632</strain>
    </source>
</reference>
<dbReference type="STRING" id="294671.YLM1_1523"/>
<dbReference type="PROSITE" id="PS00893">
    <property type="entry name" value="NUDIX_BOX"/>
    <property type="match status" value="1"/>
</dbReference>
<reference evidence="3 5" key="1">
    <citation type="journal article" date="2016" name="Genome Announc.">
        <title>Draft Genome Sequence of the Rumen Methanogen Methanobrevibacter olleyae YLM1.</title>
        <authorList>
            <person name="Kelly W.J."/>
            <person name="Li D."/>
            <person name="Lambie S.C."/>
            <person name="Cox F."/>
            <person name="Attwood G.T."/>
            <person name="Altermann E."/>
            <person name="Leahy S.C."/>
        </authorList>
    </citation>
    <scope>NUCLEOTIDE SEQUENCE [LARGE SCALE GENOMIC DNA]</scope>
    <source>
        <strain evidence="3 5">YLM1</strain>
    </source>
</reference>
<dbReference type="EMBL" id="FOTL01000035">
    <property type="protein sequence ID" value="SFL75373.1"/>
    <property type="molecule type" value="Genomic_DNA"/>
</dbReference>
<protein>
    <submittedName>
        <fullName evidence="4">8-oxo-dGTP diphosphatase</fullName>
    </submittedName>
    <submittedName>
        <fullName evidence="3">NUDIX domain-containing protein</fullName>
    </submittedName>
</protein>
<dbReference type="Gene3D" id="3.90.79.10">
    <property type="entry name" value="Nucleoside Triphosphate Pyrophosphohydrolase"/>
    <property type="match status" value="1"/>
</dbReference>
<dbReference type="GO" id="GO:0016787">
    <property type="term" value="F:hydrolase activity"/>
    <property type="evidence" value="ECO:0007669"/>
    <property type="project" value="UniProtKB-KW"/>
</dbReference>
<dbReference type="PATRIC" id="fig|294671.3.peg.1586"/>
<dbReference type="OrthoDB" id="25379at2157"/>
<reference evidence="5" key="2">
    <citation type="submission" date="2016-02" db="EMBL/GenBank/DDBJ databases">
        <title>The draft genome sequence of the rumen methanogen Methanobrevibacter olleyae YLM1.</title>
        <authorList>
            <consortium name="New Zealand Agricultural Greenhouse Gas Research Centre/Pastoral Greenhouse Gas Research Consortium"/>
            <person name="Kelly W.J."/>
            <person name="Li D."/>
            <person name="Lambie S.C."/>
            <person name="Attwood G.T."/>
            <person name="Altermann E."/>
            <person name="Leahy S.C."/>
        </authorList>
    </citation>
    <scope>NUCLEOTIDE SEQUENCE [LARGE SCALE GENOMIC DNA]</scope>
    <source>
        <strain evidence="5">YLM1</strain>
    </source>
</reference>
<dbReference type="GeneID" id="28489842"/>
<dbReference type="Proteomes" id="UP000183442">
    <property type="component" value="Unassembled WGS sequence"/>
</dbReference>
<accession>A0A126R128</accession>
<evidence type="ECO:0000313" key="4">
    <source>
        <dbReference type="EMBL" id="SFL75373.1"/>
    </source>
</evidence>
<dbReference type="SUPFAM" id="SSF55811">
    <property type="entry name" value="Nudix"/>
    <property type="match status" value="1"/>
</dbReference>
<dbReference type="InterPro" id="IPR015797">
    <property type="entry name" value="NUDIX_hydrolase-like_dom_sf"/>
</dbReference>
<dbReference type="PRINTS" id="PR00502">
    <property type="entry name" value="NUDIXFAMILY"/>
</dbReference>
<dbReference type="KEGG" id="mol:YLM1_1523"/>
<dbReference type="EMBL" id="CP014265">
    <property type="protein sequence ID" value="AMK16080.1"/>
    <property type="molecule type" value="Genomic_DNA"/>
</dbReference>
<evidence type="ECO:0000259" key="2">
    <source>
        <dbReference type="PROSITE" id="PS51462"/>
    </source>
</evidence>
<name>A0A126R128_METOL</name>
<dbReference type="Pfam" id="PF00293">
    <property type="entry name" value="NUDIX"/>
    <property type="match status" value="1"/>
</dbReference>
<feature type="domain" description="Nudix hydrolase" evidence="2">
    <location>
        <begin position="6"/>
        <end position="142"/>
    </location>
</feature>
<dbReference type="InterPro" id="IPR020084">
    <property type="entry name" value="NUDIX_hydrolase_CS"/>
</dbReference>
<dbReference type="InterPro" id="IPR000086">
    <property type="entry name" value="NUDIX_hydrolase_dom"/>
</dbReference>
<dbReference type="AlphaFoldDB" id="A0A126R128"/>
<organism evidence="3 5">
    <name type="scientific">Methanobrevibacter olleyae</name>
    <dbReference type="NCBI Taxonomy" id="294671"/>
    <lineage>
        <taxon>Archaea</taxon>
        <taxon>Methanobacteriati</taxon>
        <taxon>Methanobacteriota</taxon>
        <taxon>Methanomada group</taxon>
        <taxon>Methanobacteria</taxon>
        <taxon>Methanobacteriales</taxon>
        <taxon>Methanobacteriaceae</taxon>
        <taxon>Methanobrevibacter</taxon>
    </lineage>
</organism>
<proteinExistence type="predicted"/>
<reference evidence="6" key="3">
    <citation type="submission" date="2016-10" db="EMBL/GenBank/DDBJ databases">
        <authorList>
            <person name="Varghese N."/>
        </authorList>
    </citation>
    <scope>NUCLEOTIDE SEQUENCE [LARGE SCALE GENOMIC DNA]</scope>
    <source>
        <strain evidence="6">DSM 16632</strain>
    </source>
</reference>
<keyword evidence="1" id="KW-0378">Hydrolase</keyword>
<dbReference type="RefSeq" id="WP_067148090.1">
    <property type="nucleotide sequence ID" value="NZ_CP014265.1"/>
</dbReference>
<gene>
    <name evidence="4" type="ORF">SAMN02910297_01673</name>
    <name evidence="3" type="ORF">YLM1_1523</name>
</gene>
<dbReference type="PROSITE" id="PS51462">
    <property type="entry name" value="NUDIX"/>
    <property type="match status" value="1"/>
</dbReference>
<dbReference type="PANTHER" id="PTHR43736">
    <property type="entry name" value="ADP-RIBOSE PYROPHOSPHATASE"/>
    <property type="match status" value="1"/>
</dbReference>
<evidence type="ECO:0000313" key="6">
    <source>
        <dbReference type="Proteomes" id="UP000183442"/>
    </source>
</evidence>
<evidence type="ECO:0000313" key="3">
    <source>
        <dbReference type="EMBL" id="AMK16080.1"/>
    </source>
</evidence>
<evidence type="ECO:0000256" key="1">
    <source>
        <dbReference type="ARBA" id="ARBA00022801"/>
    </source>
</evidence>
<dbReference type="Proteomes" id="UP000066376">
    <property type="component" value="Chromosome"/>
</dbReference>
<keyword evidence="5" id="KW-1185">Reference proteome</keyword>
<dbReference type="InterPro" id="IPR020476">
    <property type="entry name" value="Nudix_hydrolase"/>
</dbReference>
<evidence type="ECO:0000313" key="5">
    <source>
        <dbReference type="Proteomes" id="UP000066376"/>
    </source>
</evidence>
<sequence length="145" mass="17120">MANSKDWGLTVRGLVRKEDKILVLRRHPKSKNNPHKWELPGGKVDPGEFFDDALVRELKEETNLKVKIEGLFEAVEDRFKNRRTHKFINTIQLIMSLEIISGEVQLSDEHDDFKWANKEELKEFYEDEMLTGSLKYTLEKKNFEI</sequence>
<dbReference type="PANTHER" id="PTHR43736:SF1">
    <property type="entry name" value="DIHYDRONEOPTERIN TRIPHOSPHATE DIPHOSPHATASE"/>
    <property type="match status" value="1"/>
</dbReference>
<dbReference type="CDD" id="cd04699">
    <property type="entry name" value="NUDIX_MutT_Nudt1"/>
    <property type="match status" value="1"/>
</dbReference>